<protein>
    <recommendedName>
        <fullName evidence="2">Segregation and condensation protein A</fullName>
    </recommendedName>
</protein>
<sequence>MIVFKNQVISKEYEDPTELLLDLINSQEVDIYYVSISEITNKYIQSLRFIKDIDIEKASHFILTASILLELKSLSLLPQEEKEETFEDTQEMLERKLREYRKYKKISKFLENIWENESRTYPSCVKLEEVLDAITSEFIGEIDINDLVRTWNEFSTAQIETEKVNTSFIRKIRINIEEEISR</sequence>
<dbReference type="PANTHER" id="PTHR33969">
    <property type="entry name" value="SEGREGATION AND CONDENSATION PROTEIN A"/>
    <property type="match status" value="1"/>
</dbReference>
<gene>
    <name evidence="1" type="ORF">S01H4_33662</name>
</gene>
<evidence type="ECO:0008006" key="2">
    <source>
        <dbReference type="Google" id="ProtNLM"/>
    </source>
</evidence>
<dbReference type="InterPro" id="IPR003768">
    <property type="entry name" value="ScpA"/>
</dbReference>
<dbReference type="Pfam" id="PF02616">
    <property type="entry name" value="SMC_ScpA"/>
    <property type="match status" value="1"/>
</dbReference>
<dbReference type="EMBL" id="BART01017737">
    <property type="protein sequence ID" value="GAG81355.1"/>
    <property type="molecule type" value="Genomic_DNA"/>
</dbReference>
<evidence type="ECO:0000313" key="1">
    <source>
        <dbReference type="EMBL" id="GAG81355.1"/>
    </source>
</evidence>
<comment type="caution">
    <text evidence="1">The sequence shown here is derived from an EMBL/GenBank/DDBJ whole genome shotgun (WGS) entry which is preliminary data.</text>
</comment>
<dbReference type="AlphaFoldDB" id="X1AFL9"/>
<organism evidence="1">
    <name type="scientific">marine sediment metagenome</name>
    <dbReference type="NCBI Taxonomy" id="412755"/>
    <lineage>
        <taxon>unclassified sequences</taxon>
        <taxon>metagenomes</taxon>
        <taxon>ecological metagenomes</taxon>
    </lineage>
</organism>
<dbReference type="PANTHER" id="PTHR33969:SF2">
    <property type="entry name" value="SEGREGATION AND CONDENSATION PROTEIN A"/>
    <property type="match status" value="1"/>
</dbReference>
<proteinExistence type="predicted"/>
<feature type="non-terminal residue" evidence="1">
    <location>
        <position position="182"/>
    </location>
</feature>
<dbReference type="Gene3D" id="6.10.250.2410">
    <property type="match status" value="1"/>
</dbReference>
<accession>X1AFL9</accession>
<name>X1AFL9_9ZZZZ</name>
<reference evidence="1" key="1">
    <citation type="journal article" date="2014" name="Front. Microbiol.">
        <title>High frequency of phylogenetically diverse reductive dehalogenase-homologous genes in deep subseafloor sedimentary metagenomes.</title>
        <authorList>
            <person name="Kawai M."/>
            <person name="Futagami T."/>
            <person name="Toyoda A."/>
            <person name="Takaki Y."/>
            <person name="Nishi S."/>
            <person name="Hori S."/>
            <person name="Arai W."/>
            <person name="Tsubouchi T."/>
            <person name="Morono Y."/>
            <person name="Uchiyama I."/>
            <person name="Ito T."/>
            <person name="Fujiyama A."/>
            <person name="Inagaki F."/>
            <person name="Takami H."/>
        </authorList>
    </citation>
    <scope>NUCLEOTIDE SEQUENCE</scope>
    <source>
        <strain evidence="1">Expedition CK06-06</strain>
    </source>
</reference>